<organism evidence="1 2">
    <name type="scientific">Paenibacillus polygoni</name>
    <dbReference type="NCBI Taxonomy" id="3050112"/>
    <lineage>
        <taxon>Bacteria</taxon>
        <taxon>Bacillati</taxon>
        <taxon>Bacillota</taxon>
        <taxon>Bacilli</taxon>
        <taxon>Bacillales</taxon>
        <taxon>Paenibacillaceae</taxon>
        <taxon>Paenibacillus</taxon>
    </lineage>
</organism>
<dbReference type="Gene3D" id="3.20.20.80">
    <property type="entry name" value="Glycosidases"/>
    <property type="match status" value="1"/>
</dbReference>
<dbReference type="Proteomes" id="UP001236415">
    <property type="component" value="Chromosome"/>
</dbReference>
<dbReference type="CDD" id="cd19606">
    <property type="entry name" value="GH113-like"/>
    <property type="match status" value="1"/>
</dbReference>
<proteinExistence type="predicted"/>
<dbReference type="InterPro" id="IPR055151">
    <property type="entry name" value="GH113"/>
</dbReference>
<dbReference type="Pfam" id="PF22612">
    <property type="entry name" value="GH113"/>
    <property type="match status" value="1"/>
</dbReference>
<evidence type="ECO:0000313" key="1">
    <source>
        <dbReference type="EMBL" id="WIV17478.1"/>
    </source>
</evidence>
<name>A0ABY8WXX0_9BACL</name>
<dbReference type="InterPro" id="IPR017853">
    <property type="entry name" value="GH"/>
</dbReference>
<gene>
    <name evidence="1" type="ORF">QPK24_13690</name>
</gene>
<dbReference type="SUPFAM" id="SSF51445">
    <property type="entry name" value="(Trans)glycosidases"/>
    <property type="match status" value="1"/>
</dbReference>
<reference evidence="1 2" key="1">
    <citation type="submission" date="2023-06" db="EMBL/GenBank/DDBJ databases">
        <title>Paenibacillus polygonum sp. nov., an endophytic bacterium, isolated from Polygonum lapathifolium L. in Nanji Wetland National Nature Reserve, South of Poyang Lake, Jiangxi Province, China.</title>
        <authorList>
            <person name="Yu Z."/>
        </authorList>
    </citation>
    <scope>NUCLEOTIDE SEQUENCE [LARGE SCALE GENOMIC DNA]</scope>
    <source>
        <strain evidence="1 2">C31</strain>
    </source>
</reference>
<sequence>MPLELEYMKGFTFGWLNKKGDFIKSEAKESLRLMKERTNSNYAIFALVALQDTPHSTHVDYKGDHMVADEELIGMIQYARSLHMKVILKPTVNCSDGTWRAHINFFDLDVPCEPKWHDWFKSYTEYQLHYAKLAEAMNCEMLIVGCEMVQTERRSNEWRELISSVRDEYTGLISYNTDKYQESNVSWWDAVDVISSSGYYPIDDWERQLDRIEQEIASYDKPFFFAEAGCPSRKGSSYLPNDWELSGGVSIEEQARYYEAMIEHTRKRPWVRGLGLWDWPGLLYKEENAATDDGYSVYGKSAERVIKAFYQQEL</sequence>
<accession>A0ABY8WXX0</accession>
<keyword evidence="2" id="KW-1185">Reference proteome</keyword>
<evidence type="ECO:0000313" key="2">
    <source>
        <dbReference type="Proteomes" id="UP001236415"/>
    </source>
</evidence>
<protein>
    <submittedName>
        <fullName evidence="1">1,4-beta-xylanase</fullName>
    </submittedName>
</protein>
<dbReference type="RefSeq" id="WP_285741934.1">
    <property type="nucleotide sequence ID" value="NZ_CP127162.1"/>
</dbReference>
<dbReference type="EMBL" id="CP127162">
    <property type="protein sequence ID" value="WIV17478.1"/>
    <property type="molecule type" value="Genomic_DNA"/>
</dbReference>